<dbReference type="PANTHER" id="PTHR43798:SF33">
    <property type="entry name" value="HYDROLASE, PUTATIVE (AFU_ORTHOLOGUE AFUA_2G14860)-RELATED"/>
    <property type="match status" value="1"/>
</dbReference>
<accession>A0A935KBP1</accession>
<name>A0A935KBP1_9RHOO</name>
<protein>
    <submittedName>
        <fullName evidence="2">Alpha/beta hydrolase</fullName>
    </submittedName>
</protein>
<dbReference type="InterPro" id="IPR050266">
    <property type="entry name" value="AB_hydrolase_sf"/>
</dbReference>
<proteinExistence type="predicted"/>
<evidence type="ECO:0000313" key="2">
    <source>
        <dbReference type="EMBL" id="MBK7416460.1"/>
    </source>
</evidence>
<comment type="caution">
    <text evidence="2">The sequence shown here is derived from an EMBL/GenBank/DDBJ whole genome shotgun (WGS) entry which is preliminary data.</text>
</comment>
<dbReference type="Gene3D" id="3.40.50.1820">
    <property type="entry name" value="alpha/beta hydrolase"/>
    <property type="match status" value="1"/>
</dbReference>
<reference evidence="2 3" key="1">
    <citation type="submission" date="2020-10" db="EMBL/GenBank/DDBJ databases">
        <title>Connecting structure to function with the recovery of over 1000 high-quality activated sludge metagenome-assembled genomes encoding full-length rRNA genes using long-read sequencing.</title>
        <authorList>
            <person name="Singleton C.M."/>
            <person name="Petriglieri F."/>
            <person name="Kristensen J.M."/>
            <person name="Kirkegaard R.H."/>
            <person name="Michaelsen T.Y."/>
            <person name="Andersen M.H."/>
            <person name="Karst S.M."/>
            <person name="Dueholm M.S."/>
            <person name="Nielsen P.H."/>
            <person name="Albertsen M."/>
        </authorList>
    </citation>
    <scope>NUCLEOTIDE SEQUENCE [LARGE SCALE GENOMIC DNA]</scope>
    <source>
        <strain evidence="2">EsbW_18-Q3-R4-48_BATAC.463</strain>
    </source>
</reference>
<dbReference type="PRINTS" id="PR00111">
    <property type="entry name" value="ABHYDROLASE"/>
</dbReference>
<dbReference type="Proteomes" id="UP000739411">
    <property type="component" value="Unassembled WGS sequence"/>
</dbReference>
<dbReference type="InterPro" id="IPR000073">
    <property type="entry name" value="AB_hydrolase_1"/>
</dbReference>
<organism evidence="2 3">
    <name type="scientific">Candidatus Dechloromonas phosphorivorans</name>
    <dbReference type="NCBI Taxonomy" id="2899244"/>
    <lineage>
        <taxon>Bacteria</taxon>
        <taxon>Pseudomonadati</taxon>
        <taxon>Pseudomonadota</taxon>
        <taxon>Betaproteobacteria</taxon>
        <taxon>Rhodocyclales</taxon>
        <taxon>Azonexaceae</taxon>
        <taxon>Dechloromonas</taxon>
    </lineage>
</organism>
<evidence type="ECO:0000313" key="3">
    <source>
        <dbReference type="Proteomes" id="UP000739411"/>
    </source>
</evidence>
<sequence length="284" mass="31607">MLMRKNSVQCASPSGLHRMAYTEWGAPDNPRVLVCVHGLTRNARDFDRLAGALAQHYRVICPDVVGRGQSGHLKNPAFYSVPQYVADMVTLIARLNVQTVHWVGTSMGGLIGMALASMENTPIRKLLLNDVGPLITLESLQRIATYVGTDPTWATFDEALNFVKLVSTPFGLLTEADWMHLTEHSISQRSDGRWGFLYDPAIASPFKATFADKDIDLWPIYELIKCPTLVLRGAESDLLKHETWQEMGERGPRAKLAEIQGVGHAPMFMTDEQISLARDFLLTV</sequence>
<dbReference type="GO" id="GO:0016020">
    <property type="term" value="C:membrane"/>
    <property type="evidence" value="ECO:0007669"/>
    <property type="project" value="TreeGrafter"/>
</dbReference>
<feature type="domain" description="AB hydrolase-1" evidence="1">
    <location>
        <begin position="32"/>
        <end position="267"/>
    </location>
</feature>
<dbReference type="PANTHER" id="PTHR43798">
    <property type="entry name" value="MONOACYLGLYCEROL LIPASE"/>
    <property type="match status" value="1"/>
</dbReference>
<evidence type="ECO:0000259" key="1">
    <source>
        <dbReference type="Pfam" id="PF00561"/>
    </source>
</evidence>
<keyword evidence="2" id="KW-0378">Hydrolase</keyword>
<gene>
    <name evidence="2" type="ORF">IPJ38_16545</name>
</gene>
<dbReference type="GO" id="GO:0016787">
    <property type="term" value="F:hydrolase activity"/>
    <property type="evidence" value="ECO:0007669"/>
    <property type="project" value="UniProtKB-KW"/>
</dbReference>
<dbReference type="EMBL" id="JADJMS010000045">
    <property type="protein sequence ID" value="MBK7416460.1"/>
    <property type="molecule type" value="Genomic_DNA"/>
</dbReference>
<dbReference type="InterPro" id="IPR029058">
    <property type="entry name" value="AB_hydrolase_fold"/>
</dbReference>
<dbReference type="AlphaFoldDB" id="A0A935KBP1"/>
<dbReference type="SUPFAM" id="SSF53474">
    <property type="entry name" value="alpha/beta-Hydrolases"/>
    <property type="match status" value="1"/>
</dbReference>
<dbReference type="Pfam" id="PF00561">
    <property type="entry name" value="Abhydrolase_1"/>
    <property type="match status" value="1"/>
</dbReference>